<proteinExistence type="predicted"/>
<keyword evidence="3" id="KW-1185">Reference proteome</keyword>
<reference evidence="2 3" key="1">
    <citation type="journal article" date="2016" name="Mol. Biol. Evol.">
        <title>Comparative Genomics of Early-Diverging Mushroom-Forming Fungi Provides Insights into the Origins of Lignocellulose Decay Capabilities.</title>
        <authorList>
            <person name="Nagy L.G."/>
            <person name="Riley R."/>
            <person name="Tritt A."/>
            <person name="Adam C."/>
            <person name="Daum C."/>
            <person name="Floudas D."/>
            <person name="Sun H."/>
            <person name="Yadav J.S."/>
            <person name="Pangilinan J."/>
            <person name="Larsson K.H."/>
            <person name="Matsuura K."/>
            <person name="Barry K."/>
            <person name="Labutti K."/>
            <person name="Kuo R."/>
            <person name="Ohm R.A."/>
            <person name="Bhattacharya S.S."/>
            <person name="Shirouzu T."/>
            <person name="Yoshinaga Y."/>
            <person name="Martin F.M."/>
            <person name="Grigoriev I.V."/>
            <person name="Hibbett D.S."/>
        </authorList>
    </citation>
    <scope>NUCLEOTIDE SEQUENCE [LARGE SCALE GENOMIC DNA]</scope>
    <source>
        <strain evidence="2 3">CBS 109695</strain>
    </source>
</reference>
<evidence type="ECO:0000256" key="1">
    <source>
        <dbReference type="SAM" id="MobiDB-lite"/>
    </source>
</evidence>
<evidence type="ECO:0000313" key="3">
    <source>
        <dbReference type="Proteomes" id="UP000076532"/>
    </source>
</evidence>
<accession>A0A166B4S5</accession>
<dbReference type="Proteomes" id="UP000076532">
    <property type="component" value="Unassembled WGS sequence"/>
</dbReference>
<name>A0A166B4S5_9AGAM</name>
<protein>
    <submittedName>
        <fullName evidence="2">Uncharacterized protein</fullName>
    </submittedName>
</protein>
<feature type="region of interest" description="Disordered" evidence="1">
    <location>
        <begin position="54"/>
        <end position="75"/>
    </location>
</feature>
<gene>
    <name evidence="2" type="ORF">FIBSPDRAFT_870458</name>
</gene>
<sequence>MYQGTCSFRQFRARTLSLILSSISYRHADIRARPRMLAPGASVTSPRYIVHSVGIDRSQDQTTGRTDTSREIRER</sequence>
<evidence type="ECO:0000313" key="2">
    <source>
        <dbReference type="EMBL" id="KZP12277.1"/>
    </source>
</evidence>
<organism evidence="2 3">
    <name type="scientific">Athelia psychrophila</name>
    <dbReference type="NCBI Taxonomy" id="1759441"/>
    <lineage>
        <taxon>Eukaryota</taxon>
        <taxon>Fungi</taxon>
        <taxon>Dikarya</taxon>
        <taxon>Basidiomycota</taxon>
        <taxon>Agaricomycotina</taxon>
        <taxon>Agaricomycetes</taxon>
        <taxon>Agaricomycetidae</taxon>
        <taxon>Atheliales</taxon>
        <taxon>Atheliaceae</taxon>
        <taxon>Athelia</taxon>
    </lineage>
</organism>
<dbReference type="AlphaFoldDB" id="A0A166B4S5"/>
<dbReference type="EMBL" id="KV417650">
    <property type="protein sequence ID" value="KZP12277.1"/>
    <property type="molecule type" value="Genomic_DNA"/>
</dbReference>